<name>A0A8C5X708_9PASS</name>
<dbReference type="GO" id="GO:0000149">
    <property type="term" value="F:SNARE binding"/>
    <property type="evidence" value="ECO:0007669"/>
    <property type="project" value="TreeGrafter"/>
</dbReference>
<feature type="region of interest" description="Disordered" evidence="1">
    <location>
        <begin position="1"/>
        <end position="41"/>
    </location>
</feature>
<sequence>MELDTRSVISEPASLTSAREQKMEVISELSSSDSQRRDSGFFERGIKTMLSIRKSKRSSNKERRKEDTGTWKAKALLRTLKNYEENKPTVCNGVEKIGEMYEPIEAKPLSVMEINELIQKRQLLEAFASIKLMEDETISDWDAEKYRDNPQEFVRKSKDVDLLYNSISSVIQSIVEGTLEDPTLEHTMLTSMVTLIAREEAAHPNTNIAACPGSDLLGRPRRWREQWREAINESARKRVLKAPMASREEANSWLDLHLHFLQERLREDLLKIKLSVKKCYPEEYQVCDTYVEAFHNAIASHLQELSQGPLDFHELYTLLNWVANTYHSELFLGHPDLKPEVETENLSLLLTPTDWEKLKSDYIASAKGKIKSYFGNILRLEVTEKWEKEVHSEEKENLYHASLSFDIQTIIGEHMKLSGAISRSLETKMLELCMAELLEFIPRFEQEFTAWSTARDSPIFVPYLIAYINNFHDLV</sequence>
<organism evidence="2 3">
    <name type="scientific">Malurus cyaneus samueli</name>
    <dbReference type="NCBI Taxonomy" id="2593467"/>
    <lineage>
        <taxon>Eukaryota</taxon>
        <taxon>Metazoa</taxon>
        <taxon>Chordata</taxon>
        <taxon>Craniata</taxon>
        <taxon>Vertebrata</taxon>
        <taxon>Euteleostomi</taxon>
        <taxon>Archelosauria</taxon>
        <taxon>Archosauria</taxon>
        <taxon>Dinosauria</taxon>
        <taxon>Saurischia</taxon>
        <taxon>Theropoda</taxon>
        <taxon>Coelurosauria</taxon>
        <taxon>Aves</taxon>
        <taxon>Neognathae</taxon>
        <taxon>Neoaves</taxon>
        <taxon>Telluraves</taxon>
        <taxon>Australaves</taxon>
        <taxon>Passeriformes</taxon>
        <taxon>Meliphagoidea</taxon>
        <taxon>Maluridae</taxon>
        <taxon>Malurus</taxon>
    </lineage>
</organism>
<dbReference type="GO" id="GO:0000145">
    <property type="term" value="C:exocyst"/>
    <property type="evidence" value="ECO:0007669"/>
    <property type="project" value="InterPro"/>
</dbReference>
<evidence type="ECO:0000313" key="2">
    <source>
        <dbReference type="Ensembl" id="ENSMCSP00000015247.1"/>
    </source>
</evidence>
<dbReference type="InterPro" id="IPR010326">
    <property type="entry name" value="EXOC3/Sec6"/>
</dbReference>
<evidence type="ECO:0000313" key="3">
    <source>
        <dbReference type="Proteomes" id="UP000694560"/>
    </source>
</evidence>
<dbReference type="Proteomes" id="UP000694560">
    <property type="component" value="Unplaced"/>
</dbReference>
<dbReference type="Gene3D" id="1.10.357.50">
    <property type="match status" value="1"/>
</dbReference>
<dbReference type="PANTHER" id="PTHR21292:SF14">
    <property type="entry name" value="EXOCYST COMPLEX COMPONENT 3-LIKE PROTEIN 4"/>
    <property type="match status" value="1"/>
</dbReference>
<proteinExistence type="predicted"/>
<protein>
    <recommendedName>
        <fullName evidence="4">Exocyst complex component 3-like protein 4</fullName>
    </recommendedName>
</protein>
<reference evidence="2" key="1">
    <citation type="submission" date="2025-08" db="UniProtKB">
        <authorList>
            <consortium name="Ensembl"/>
        </authorList>
    </citation>
    <scope>IDENTIFICATION</scope>
</reference>
<evidence type="ECO:0000256" key="1">
    <source>
        <dbReference type="SAM" id="MobiDB-lite"/>
    </source>
</evidence>
<dbReference type="Pfam" id="PF06046">
    <property type="entry name" value="Sec6"/>
    <property type="match status" value="1"/>
</dbReference>
<keyword evidence="3" id="KW-1185">Reference proteome</keyword>
<accession>A0A8C5X708</accession>
<evidence type="ECO:0008006" key="4">
    <source>
        <dbReference type="Google" id="ProtNLM"/>
    </source>
</evidence>
<dbReference type="GO" id="GO:0051601">
    <property type="term" value="P:exocyst localization"/>
    <property type="evidence" value="ECO:0007669"/>
    <property type="project" value="TreeGrafter"/>
</dbReference>
<dbReference type="AlphaFoldDB" id="A0A8C5X708"/>
<reference evidence="2" key="2">
    <citation type="submission" date="2025-09" db="UniProtKB">
        <authorList>
            <consortium name="Ensembl"/>
        </authorList>
    </citation>
    <scope>IDENTIFICATION</scope>
</reference>
<dbReference type="PANTHER" id="PTHR21292">
    <property type="entry name" value="EXOCYST COMPLEX COMPONENT SEC6-RELATED"/>
    <property type="match status" value="1"/>
</dbReference>
<dbReference type="GO" id="GO:0006887">
    <property type="term" value="P:exocytosis"/>
    <property type="evidence" value="ECO:0007669"/>
    <property type="project" value="InterPro"/>
</dbReference>
<dbReference type="OrthoDB" id="190098at2759"/>
<dbReference type="Ensembl" id="ENSMCST00000015639.1">
    <property type="protein sequence ID" value="ENSMCSP00000015247.1"/>
    <property type="gene ID" value="ENSMCSG00000010677.1"/>
</dbReference>